<dbReference type="EMBL" id="CP014585">
    <property type="protein sequence ID" value="ANZ75104.1"/>
    <property type="molecule type" value="Genomic_DNA"/>
</dbReference>
<name>A0A1B2JAN2_PICPA</name>
<reference evidence="1 2" key="1">
    <citation type="submission" date="2016-02" db="EMBL/GenBank/DDBJ databases">
        <title>Comparative genomic and transcriptomic foundation for Pichia pastoris.</title>
        <authorList>
            <person name="Love K.R."/>
            <person name="Shah K.A."/>
            <person name="Whittaker C.A."/>
            <person name="Wu J."/>
            <person name="Bartlett M.C."/>
            <person name="Ma D."/>
            <person name="Leeson R.L."/>
            <person name="Priest M."/>
            <person name="Young S.K."/>
            <person name="Love J.C."/>
        </authorList>
    </citation>
    <scope>NUCLEOTIDE SEQUENCE [LARGE SCALE GENOMIC DNA]</scope>
    <source>
        <strain evidence="1 2">ATCC 28485</strain>
    </source>
</reference>
<dbReference type="OrthoDB" id="10283872at2759"/>
<dbReference type="PROSITE" id="PS51257">
    <property type="entry name" value="PROKAR_LIPOPROTEIN"/>
    <property type="match status" value="1"/>
</dbReference>
<accession>A0A1B2JAN2</accession>
<keyword evidence="2" id="KW-1185">Reference proteome</keyword>
<dbReference type="Proteomes" id="UP000094565">
    <property type="component" value="Chromosome 2"/>
</dbReference>
<sequence length="881" mass="103293">MHKSRNLQCTKPNKSHAQVNITFPHNTFFLQGCDPSCLGFLEYYIMSSTKTENAEKIIRKATSDFWTRRYWASLVRFPILNKPLNQVRSVGYSYLKNSLISLDLVSTLSRLFVHGDLIPYDENHNFFISAFLSSLIMIVEDYEYVVGNRPTTYHVAIPKEISSRKPVLKLRPEFIKSRNCGLYLDEEFYHFLTFLTLEKANILWEAFVKFKGNRTIFQSRSTSHDKLVFMRIWRDYLSTLDIFREFHSIRCIILSHDFLQKEDNLGQLEFWDKIQKDFSSFVYFNDSRKPWYSPFSLKVRILRLFSIYSDSFSVGSSFDESKGQQGHKRLSRSSKIVASPYVTPKFQGLTFTIPPFFPLHFWRQYVMEVYISKSFKQETVPPLMKTGHIIIDHSNSTVDVEAMRHRYGLSTFRSTSNSYVESLFYSDRLDLFYLPLVELNTKILYVLGYLADPSDVLSDSDPDDDSIKVIVEELSDMNVEEVVAKIQSLAKPKFLKTFNVDDLILYLTEFYEFLLHVELPQKLETEARKIHELVESASITGEILELCFIFYGECMTFGLSVWFIKCLDIIGEDLMKFEAVVFNEIHCTKELPLKETFPYLHYVMEKFTFEFTHDNHNQYFVNLFSYFTVSQKENTWQKFNHVPEQLQAFENRFRSVCEDIECMVMALSIVQLIHFYWKESSVDFSCNWDHTAKLVYTHIQNYNDIQQFSSLKNGLSGEIVDLFLLQFTADETRSIQNSEFDSQFLSSYLVNADHTSINPKQSVKMIVMQKLVELFVLSTQSTKQDQFYRLLKKVFHLSDTLRLQFLGNIFEMSCILKTSLTLYNSTYEQVFEMHFNTHSLTSTLIDFPRIQQQRHKQTDLKFQSVGLSPTSGSKGLEDARD</sequence>
<gene>
    <name evidence="1" type="ORF">ATY40_BA7502868</name>
</gene>
<evidence type="ECO:0000313" key="1">
    <source>
        <dbReference type="EMBL" id="ANZ75104.1"/>
    </source>
</evidence>
<evidence type="ECO:0000313" key="2">
    <source>
        <dbReference type="Proteomes" id="UP000094565"/>
    </source>
</evidence>
<organism evidence="1 2">
    <name type="scientific">Komagataella pastoris</name>
    <name type="common">Yeast</name>
    <name type="synonym">Pichia pastoris</name>
    <dbReference type="NCBI Taxonomy" id="4922"/>
    <lineage>
        <taxon>Eukaryota</taxon>
        <taxon>Fungi</taxon>
        <taxon>Dikarya</taxon>
        <taxon>Ascomycota</taxon>
        <taxon>Saccharomycotina</taxon>
        <taxon>Pichiomycetes</taxon>
        <taxon>Pichiales</taxon>
        <taxon>Pichiaceae</taxon>
        <taxon>Komagataella</taxon>
    </lineage>
</organism>
<dbReference type="AlphaFoldDB" id="A0A1B2JAN2"/>
<proteinExistence type="predicted"/>
<protein>
    <submittedName>
        <fullName evidence="1">BA75_02868T0</fullName>
    </submittedName>
</protein>